<reference evidence="6 7" key="1">
    <citation type="journal article" date="2011" name="J. Bacteriol.">
        <title>Genome sequence of the 1,4-dioxane-degrading Pseudonocardia dioxanivorans strain CB1190.</title>
        <authorList>
            <person name="Sales C.M."/>
            <person name="Mahendra S."/>
            <person name="Grostern A."/>
            <person name="Parales R.E."/>
            <person name="Goodwin L.A."/>
            <person name="Woyke T."/>
            <person name="Nolan M."/>
            <person name="Lapidus A."/>
            <person name="Chertkov O."/>
            <person name="Ovchinnikova G."/>
            <person name="Sczyrba A."/>
            <person name="Alvarez-Cohen L."/>
        </authorList>
    </citation>
    <scope>NUCLEOTIDE SEQUENCE [LARGE SCALE GENOMIC DNA]</scope>
    <source>
        <strain evidence="7">ATCC 55486 / DSM 44775 / JCM 13855 / CB1190</strain>
    </source>
</reference>
<name>F4CWJ4_PSEUX</name>
<feature type="compositionally biased region" description="Pro residues" evidence="4">
    <location>
        <begin position="832"/>
        <end position="854"/>
    </location>
</feature>
<dbReference type="PROSITE" id="PS00622">
    <property type="entry name" value="HTH_LUXR_1"/>
    <property type="match status" value="1"/>
</dbReference>
<dbReference type="Proteomes" id="UP000007809">
    <property type="component" value="Chromosome"/>
</dbReference>
<dbReference type="STRING" id="675635.Psed_6598"/>
<evidence type="ECO:0000313" key="7">
    <source>
        <dbReference type="Proteomes" id="UP000007809"/>
    </source>
</evidence>
<keyword evidence="1" id="KW-0805">Transcription regulation</keyword>
<dbReference type="Pfam" id="PF00196">
    <property type="entry name" value="GerE"/>
    <property type="match status" value="1"/>
</dbReference>
<dbReference type="GO" id="GO:0006355">
    <property type="term" value="P:regulation of DNA-templated transcription"/>
    <property type="evidence" value="ECO:0007669"/>
    <property type="project" value="InterPro"/>
</dbReference>
<dbReference type="KEGG" id="pdx:Psed_6598"/>
<evidence type="ECO:0000259" key="5">
    <source>
        <dbReference type="PROSITE" id="PS50043"/>
    </source>
</evidence>
<dbReference type="SMART" id="SM00421">
    <property type="entry name" value="HTH_LUXR"/>
    <property type="match status" value="1"/>
</dbReference>
<feature type="region of interest" description="Disordered" evidence="4">
    <location>
        <begin position="824"/>
        <end position="868"/>
    </location>
</feature>
<dbReference type="eggNOG" id="COG2197">
    <property type="taxonomic scope" value="Bacteria"/>
</dbReference>
<dbReference type="InterPro" id="IPR036388">
    <property type="entry name" value="WH-like_DNA-bd_sf"/>
</dbReference>
<keyword evidence="7" id="KW-1185">Reference proteome</keyword>
<dbReference type="GO" id="GO:0003677">
    <property type="term" value="F:DNA binding"/>
    <property type="evidence" value="ECO:0007669"/>
    <property type="project" value="UniProtKB-KW"/>
</dbReference>
<dbReference type="EMBL" id="CP002593">
    <property type="protein sequence ID" value="AEA28686.1"/>
    <property type="molecule type" value="Genomic_DNA"/>
</dbReference>
<evidence type="ECO:0000256" key="1">
    <source>
        <dbReference type="ARBA" id="ARBA00023015"/>
    </source>
</evidence>
<dbReference type="PRINTS" id="PR00038">
    <property type="entry name" value="HTHLUXR"/>
</dbReference>
<dbReference type="AlphaFoldDB" id="F4CWJ4"/>
<dbReference type="InterPro" id="IPR000792">
    <property type="entry name" value="Tscrpt_reg_LuxR_C"/>
</dbReference>
<dbReference type="PROSITE" id="PS50043">
    <property type="entry name" value="HTH_LUXR_2"/>
    <property type="match status" value="1"/>
</dbReference>
<sequence length="935" mass="96504">MSVTARSAGPGAGSEPSRAEQAAPDRAPERDGALAGATAARRLYREIVTDPAAPRRVDVVGPAGHGKTVLLDLVADAYRASGAVVLRALPPEDVAADDVLVLDDVHLLPGADLRRLRDIALARTQRLVVAHRPWPSGPDVAALGGAIAAGGALLVLGALDRPGVAARAARALRERPPVPLVDHVQAQTAGLPALVDRFLAGLLDQIGPDRTRLERPGGLPSRPPQQLVQQLGYAVYGMEQRVRELLVALALGAPRDTEVLVPLLGLADAAGGGIDEIDELVEEARSAGHLTADGALPPIVATAIRQRVPGARRLEIRRTLAEIELDRGGSVLTAARGLLDTGATGARAAEVFVAGADEAARAGDPVAGRLYAAAVAAGAPALRLAARRAEAAVRAGDLDLALAQADQVLSHVDSVEVEDAVLAGTAAAAVLAHRGLLARSAELYRWMSAADTGGETAALAVPALIGTGALEEARALLAPAAPPTPAPPPPGQGASVLGPPPSLFGDPVGGSAPVLGRPPTLLASAEELMAAGVLDSVAGSPTRAMSQLARSASLLESSNRAALLPDTPAALAALVAVHCGELDVAQSVLDRAVVAELGGPAAVARHQLLLAWIAVFRGAIGSARAILAATSADDARLEPRDEFLAAALEVSIARRDGDLAALMPAWARAREAIVRHPVDLFVLQPLGELAIAATRLRETSWVRPHLDEAATLLDRLGRPALWSAPLHWSQLHAAIVADDREDAARHAEALRVAAPVSRYATAMAEAAPHWVRMMDSDVDADAVEAAARGLHAVGLSWEGGKLAGQAAIRTRDRKAMTALLGAARAMQSGSPAPAPAPVPPRPSEPSPEPAPARRPAPEPDDLGDGPLSEREREVAKLVLEGLTYKQVGERLFISAKTVEHHVARMRQRLGSGSRGELFAHLRQIVGPAGSSSSAD</sequence>
<dbReference type="PANTHER" id="PTHR44688:SF16">
    <property type="entry name" value="DNA-BINDING TRANSCRIPTIONAL ACTIVATOR DEVR_DOSR"/>
    <property type="match status" value="1"/>
</dbReference>
<dbReference type="SUPFAM" id="SSF46894">
    <property type="entry name" value="C-terminal effector domain of the bipartite response regulators"/>
    <property type="match status" value="1"/>
</dbReference>
<feature type="region of interest" description="Disordered" evidence="4">
    <location>
        <begin position="1"/>
        <end position="33"/>
    </location>
</feature>
<dbReference type="Gene3D" id="1.10.10.10">
    <property type="entry name" value="Winged helix-like DNA-binding domain superfamily/Winged helix DNA-binding domain"/>
    <property type="match status" value="1"/>
</dbReference>
<dbReference type="SUPFAM" id="SSF52540">
    <property type="entry name" value="P-loop containing nucleoside triphosphate hydrolases"/>
    <property type="match status" value="1"/>
</dbReference>
<accession>F4CWJ4</accession>
<organism evidence="6 7">
    <name type="scientific">Pseudonocardia dioxanivorans (strain ATCC 55486 / DSM 44775 / JCM 13855 / CB1190)</name>
    <dbReference type="NCBI Taxonomy" id="675635"/>
    <lineage>
        <taxon>Bacteria</taxon>
        <taxon>Bacillati</taxon>
        <taxon>Actinomycetota</taxon>
        <taxon>Actinomycetes</taxon>
        <taxon>Pseudonocardiales</taxon>
        <taxon>Pseudonocardiaceae</taxon>
        <taxon>Pseudonocardia</taxon>
    </lineage>
</organism>
<feature type="domain" description="HTH luxR-type" evidence="5">
    <location>
        <begin position="860"/>
        <end position="925"/>
    </location>
</feature>
<keyword evidence="3" id="KW-0804">Transcription</keyword>
<keyword evidence="2" id="KW-0238">DNA-binding</keyword>
<evidence type="ECO:0000256" key="4">
    <source>
        <dbReference type="SAM" id="MobiDB-lite"/>
    </source>
</evidence>
<evidence type="ECO:0000313" key="6">
    <source>
        <dbReference type="EMBL" id="AEA28686.1"/>
    </source>
</evidence>
<proteinExistence type="predicted"/>
<dbReference type="RefSeq" id="WP_013678568.1">
    <property type="nucleotide sequence ID" value="NC_015312.1"/>
</dbReference>
<evidence type="ECO:0000256" key="3">
    <source>
        <dbReference type="ARBA" id="ARBA00023163"/>
    </source>
</evidence>
<dbReference type="PANTHER" id="PTHR44688">
    <property type="entry name" value="DNA-BINDING TRANSCRIPTIONAL ACTIVATOR DEVR_DOSR"/>
    <property type="match status" value="1"/>
</dbReference>
<protein>
    <submittedName>
        <fullName evidence="6">Regulatory protein LuxR</fullName>
    </submittedName>
</protein>
<evidence type="ECO:0000256" key="2">
    <source>
        <dbReference type="ARBA" id="ARBA00023125"/>
    </source>
</evidence>
<gene>
    <name evidence="6" type="ordered locus">Psed_6598</name>
</gene>
<dbReference type="HOGENOM" id="CLU_011326_0_0_11"/>
<dbReference type="InterPro" id="IPR027417">
    <property type="entry name" value="P-loop_NTPase"/>
</dbReference>
<feature type="region of interest" description="Disordered" evidence="4">
    <location>
        <begin position="479"/>
        <end position="502"/>
    </location>
</feature>
<feature type="compositionally biased region" description="Pro residues" evidence="4">
    <location>
        <begin position="480"/>
        <end position="491"/>
    </location>
</feature>
<dbReference type="CDD" id="cd06170">
    <property type="entry name" value="LuxR_C_like"/>
    <property type="match status" value="1"/>
</dbReference>
<dbReference type="OrthoDB" id="4811808at2"/>
<dbReference type="InterPro" id="IPR016032">
    <property type="entry name" value="Sig_transdc_resp-reg_C-effctor"/>
</dbReference>